<proteinExistence type="predicted"/>
<evidence type="ECO:0000313" key="3">
    <source>
        <dbReference type="EMBL" id="KAJ5531971.1"/>
    </source>
</evidence>
<dbReference type="AlphaFoldDB" id="A0AAD6CN23"/>
<dbReference type="PANTHER" id="PTHR39611">
    <property type="entry name" value="HYDROXYPROLINE-RICH GLYCOPROTEIN DZ-HRGP-RELATED"/>
    <property type="match status" value="1"/>
</dbReference>
<dbReference type="Pfam" id="PF24355">
    <property type="entry name" value="DUF7514"/>
    <property type="match status" value="1"/>
</dbReference>
<accession>A0AAD6CN23</accession>
<dbReference type="InterPro" id="IPR055936">
    <property type="entry name" value="DUF7514"/>
</dbReference>
<feature type="region of interest" description="Disordered" evidence="1">
    <location>
        <begin position="410"/>
        <end position="442"/>
    </location>
</feature>
<feature type="region of interest" description="Disordered" evidence="1">
    <location>
        <begin position="347"/>
        <end position="389"/>
    </location>
</feature>
<reference evidence="3 4" key="1">
    <citation type="journal article" date="2023" name="IMA Fungus">
        <title>Comparative genomic study of the Penicillium genus elucidates a diverse pangenome and 15 lateral gene transfer events.</title>
        <authorList>
            <person name="Petersen C."/>
            <person name="Sorensen T."/>
            <person name="Nielsen M.R."/>
            <person name="Sondergaard T.E."/>
            <person name="Sorensen J.L."/>
            <person name="Fitzpatrick D.A."/>
            <person name="Frisvad J.C."/>
            <person name="Nielsen K.L."/>
        </authorList>
    </citation>
    <scope>NUCLEOTIDE SEQUENCE [LARGE SCALE GENOMIC DNA]</scope>
    <source>
        <strain evidence="3 4">IBT 35679</strain>
    </source>
</reference>
<dbReference type="PANTHER" id="PTHR39611:SF2">
    <property type="entry name" value="HYDROXYPROLINE-RICH GLYCOPROTEIN DZ-HRGP"/>
    <property type="match status" value="1"/>
</dbReference>
<keyword evidence="4" id="KW-1185">Reference proteome</keyword>
<feature type="domain" description="DUF7514" evidence="2">
    <location>
        <begin position="39"/>
        <end position="187"/>
    </location>
</feature>
<feature type="compositionally biased region" description="Polar residues" evidence="1">
    <location>
        <begin position="369"/>
        <end position="384"/>
    </location>
</feature>
<evidence type="ECO:0000313" key="4">
    <source>
        <dbReference type="Proteomes" id="UP001220324"/>
    </source>
</evidence>
<dbReference type="Proteomes" id="UP001220324">
    <property type="component" value="Unassembled WGS sequence"/>
</dbReference>
<comment type="caution">
    <text evidence="3">The sequence shown here is derived from an EMBL/GenBank/DDBJ whole genome shotgun (WGS) entry which is preliminary data.</text>
</comment>
<evidence type="ECO:0000259" key="2">
    <source>
        <dbReference type="Pfam" id="PF24355"/>
    </source>
</evidence>
<dbReference type="EMBL" id="JAQIZZ010000007">
    <property type="protein sequence ID" value="KAJ5531971.1"/>
    <property type="molecule type" value="Genomic_DNA"/>
</dbReference>
<gene>
    <name evidence="3" type="ORF">N7494_008523</name>
</gene>
<sequence length="442" mass="49490">MFVPDRHSLPIDSNSLEDPGNALVAISSPEISDEMSSWGTLINPDKSPAPLLEQLCLGIAQLLPTFDSNGTNDLTPDRVASFYRKVGGNYDPLFLGTKSTALSFIYQSLGCFHSLQPSSNPYEPPSVPSLQPAGFVRWQTIQLLMEPDEHWQYLRNAVSMWDIADANGELFPKEIPRDAFPPSQTQRCYSGMREIHYQMKKSASRIRRDSQHSEIIATMSQIELVGGVSTTDASAPSILHSMPVDRNQASPLDQMEFGLVFRLLEVLRHLHENILIIALEIMNSQPGIPTTRFPRKWTSLQSQNPSPMIQYMKKNRNPSLKPNPDVGPDVIYPHRIHVHAVTPTMHTHGNPFVISHPPRHEETIEDTTTRSPSPTQKQENQTQTEHPDPIITTTVLAPDHQALNSKNSYSTSLTQLQPQPQSQTQQCTCPHHHGHPLVTDTI</sequence>
<feature type="compositionally biased region" description="Low complexity" evidence="1">
    <location>
        <begin position="410"/>
        <end position="429"/>
    </location>
</feature>
<protein>
    <recommendedName>
        <fullName evidence="2">DUF7514 domain-containing protein</fullName>
    </recommendedName>
</protein>
<organism evidence="3 4">
    <name type="scientific">Penicillium frequentans</name>
    <dbReference type="NCBI Taxonomy" id="3151616"/>
    <lineage>
        <taxon>Eukaryota</taxon>
        <taxon>Fungi</taxon>
        <taxon>Dikarya</taxon>
        <taxon>Ascomycota</taxon>
        <taxon>Pezizomycotina</taxon>
        <taxon>Eurotiomycetes</taxon>
        <taxon>Eurotiomycetidae</taxon>
        <taxon>Eurotiales</taxon>
        <taxon>Aspergillaceae</taxon>
        <taxon>Penicillium</taxon>
    </lineage>
</organism>
<name>A0AAD6CN23_9EURO</name>
<evidence type="ECO:0000256" key="1">
    <source>
        <dbReference type="SAM" id="MobiDB-lite"/>
    </source>
</evidence>